<dbReference type="AlphaFoldDB" id="A0A655BLJ0"/>
<proteinExistence type="predicted"/>
<name>A0A655BLJ0_SALET</name>
<dbReference type="Proteomes" id="UP000041314">
    <property type="component" value="Unassembled WGS sequence"/>
</dbReference>
<sequence length="108" mass="11603">MILALVSAMPKGSPSMPLKNIEVSCAPKSSMKKTITAGVNRRARRCPKPLMPINIVTIAEIAIPTDRLEAISFSGVPRDASPSVIVRIAPHHSPVGPSIMARRWPQNA</sequence>
<dbReference type="EMBL" id="CQPA01000001">
    <property type="protein sequence ID" value="CNT57785.1"/>
    <property type="molecule type" value="Genomic_DNA"/>
</dbReference>
<accession>A0A655BLJ0</accession>
<reference evidence="1 2" key="1">
    <citation type="submission" date="2015-03" db="EMBL/GenBank/DDBJ databases">
        <authorList>
            <consortium name="Pathogen Informatics"/>
        </authorList>
    </citation>
    <scope>NUCLEOTIDE SEQUENCE [LARGE SCALE GENOMIC DNA]</scope>
    <source>
        <strain evidence="1 2">A1104</strain>
    </source>
</reference>
<protein>
    <submittedName>
        <fullName evidence="1">Uncharacterized protein</fullName>
    </submittedName>
</protein>
<evidence type="ECO:0000313" key="2">
    <source>
        <dbReference type="Proteomes" id="UP000041314"/>
    </source>
</evidence>
<gene>
    <name evidence="1" type="ORF">ERS008198_00233</name>
</gene>
<organism evidence="1 2">
    <name type="scientific">Salmonella enterica subsp. enterica serovar Bovismorbificans</name>
    <dbReference type="NCBI Taxonomy" id="58097"/>
    <lineage>
        <taxon>Bacteria</taxon>
        <taxon>Pseudomonadati</taxon>
        <taxon>Pseudomonadota</taxon>
        <taxon>Gammaproteobacteria</taxon>
        <taxon>Enterobacterales</taxon>
        <taxon>Enterobacteriaceae</taxon>
        <taxon>Salmonella</taxon>
    </lineage>
</organism>
<evidence type="ECO:0000313" key="1">
    <source>
        <dbReference type="EMBL" id="CNT57785.1"/>
    </source>
</evidence>